<organism evidence="2 3">
    <name type="scientific">Candidatus Fimisoma avicola</name>
    <dbReference type="NCBI Taxonomy" id="2840826"/>
    <lineage>
        <taxon>Bacteria</taxon>
        <taxon>Bacillati</taxon>
        <taxon>Bacillota</taxon>
        <taxon>Clostridia</taxon>
        <taxon>Eubacteriales</taxon>
        <taxon>Candidatus Fimisoma</taxon>
    </lineage>
</organism>
<evidence type="ECO:0000313" key="2">
    <source>
        <dbReference type="EMBL" id="HIU27262.1"/>
    </source>
</evidence>
<reference evidence="2" key="2">
    <citation type="journal article" date="2021" name="PeerJ">
        <title>Extensive microbial diversity within the chicken gut microbiome revealed by metagenomics and culture.</title>
        <authorList>
            <person name="Gilroy R."/>
            <person name="Ravi A."/>
            <person name="Getino M."/>
            <person name="Pursley I."/>
            <person name="Horton D.L."/>
            <person name="Alikhan N.F."/>
            <person name="Baker D."/>
            <person name="Gharbi K."/>
            <person name="Hall N."/>
            <person name="Watson M."/>
            <person name="Adriaenssens E.M."/>
            <person name="Foster-Nyarko E."/>
            <person name="Jarju S."/>
            <person name="Secka A."/>
            <person name="Antonio M."/>
            <person name="Oren A."/>
            <person name="Chaudhuri R.R."/>
            <person name="La Ragione R."/>
            <person name="Hildebrand F."/>
            <person name="Pallen M.J."/>
        </authorList>
    </citation>
    <scope>NUCLEOTIDE SEQUENCE</scope>
    <source>
        <strain evidence="2">11300</strain>
    </source>
</reference>
<keyword evidence="1" id="KW-0472">Membrane</keyword>
<keyword evidence="1" id="KW-0812">Transmembrane</keyword>
<protein>
    <submittedName>
        <fullName evidence="2">Uncharacterized protein</fullName>
    </submittedName>
</protein>
<keyword evidence="1" id="KW-1133">Transmembrane helix</keyword>
<proteinExistence type="predicted"/>
<dbReference type="Proteomes" id="UP000824091">
    <property type="component" value="Unassembled WGS sequence"/>
</dbReference>
<sequence length="91" mass="10159">MLITILYCAPIVLSVVALIFCLIKGFNKVAFFTSAAVSMVIEMFVVKYVSNSWYMFLFSLFVPMAVLYTGFSLYMSLKEGKTSGKKTKGGR</sequence>
<feature type="transmembrane region" description="Helical" evidence="1">
    <location>
        <begin position="55"/>
        <end position="77"/>
    </location>
</feature>
<dbReference type="EMBL" id="DVMO01000041">
    <property type="protein sequence ID" value="HIU27262.1"/>
    <property type="molecule type" value="Genomic_DNA"/>
</dbReference>
<dbReference type="AlphaFoldDB" id="A0A9D1L8K1"/>
<reference evidence="2" key="1">
    <citation type="submission" date="2020-10" db="EMBL/GenBank/DDBJ databases">
        <authorList>
            <person name="Gilroy R."/>
        </authorList>
    </citation>
    <scope>NUCLEOTIDE SEQUENCE</scope>
    <source>
        <strain evidence="2">11300</strain>
    </source>
</reference>
<gene>
    <name evidence="2" type="ORF">IAD16_02625</name>
</gene>
<accession>A0A9D1L8K1</accession>
<comment type="caution">
    <text evidence="2">The sequence shown here is derived from an EMBL/GenBank/DDBJ whole genome shotgun (WGS) entry which is preliminary data.</text>
</comment>
<feature type="transmembrane region" description="Helical" evidence="1">
    <location>
        <begin position="6"/>
        <end position="23"/>
    </location>
</feature>
<evidence type="ECO:0000313" key="3">
    <source>
        <dbReference type="Proteomes" id="UP000824091"/>
    </source>
</evidence>
<name>A0A9D1L8K1_9FIRM</name>
<evidence type="ECO:0000256" key="1">
    <source>
        <dbReference type="SAM" id="Phobius"/>
    </source>
</evidence>